<keyword evidence="2" id="KW-1185">Reference proteome</keyword>
<accession>A0A9D4H9M9</accession>
<dbReference type="EMBL" id="JAIWYP010000004">
    <property type="protein sequence ID" value="KAH3829993.1"/>
    <property type="molecule type" value="Genomic_DNA"/>
</dbReference>
<gene>
    <name evidence="1" type="ORF">DPMN_103227</name>
</gene>
<reference evidence="1" key="2">
    <citation type="submission" date="2020-11" db="EMBL/GenBank/DDBJ databases">
        <authorList>
            <person name="McCartney M.A."/>
            <person name="Auch B."/>
            <person name="Kono T."/>
            <person name="Mallez S."/>
            <person name="Becker A."/>
            <person name="Gohl D.M."/>
            <person name="Silverstein K.A.T."/>
            <person name="Koren S."/>
            <person name="Bechman K.B."/>
            <person name="Herman A."/>
            <person name="Abrahante J.E."/>
            <person name="Garbe J."/>
        </authorList>
    </citation>
    <scope>NUCLEOTIDE SEQUENCE</scope>
    <source>
        <strain evidence="1">Duluth1</strain>
        <tissue evidence="1">Whole animal</tissue>
    </source>
</reference>
<evidence type="ECO:0000313" key="1">
    <source>
        <dbReference type="EMBL" id="KAH3829993.1"/>
    </source>
</evidence>
<organism evidence="1 2">
    <name type="scientific">Dreissena polymorpha</name>
    <name type="common">Zebra mussel</name>
    <name type="synonym">Mytilus polymorpha</name>
    <dbReference type="NCBI Taxonomy" id="45954"/>
    <lineage>
        <taxon>Eukaryota</taxon>
        <taxon>Metazoa</taxon>
        <taxon>Spiralia</taxon>
        <taxon>Lophotrochozoa</taxon>
        <taxon>Mollusca</taxon>
        <taxon>Bivalvia</taxon>
        <taxon>Autobranchia</taxon>
        <taxon>Heteroconchia</taxon>
        <taxon>Euheterodonta</taxon>
        <taxon>Imparidentia</taxon>
        <taxon>Neoheterodontei</taxon>
        <taxon>Myida</taxon>
        <taxon>Dreissenoidea</taxon>
        <taxon>Dreissenidae</taxon>
        <taxon>Dreissena</taxon>
    </lineage>
</organism>
<dbReference type="AlphaFoldDB" id="A0A9D4H9M9"/>
<protein>
    <submittedName>
        <fullName evidence="1">Uncharacterized protein</fullName>
    </submittedName>
</protein>
<name>A0A9D4H9M9_DREPO</name>
<dbReference type="Proteomes" id="UP000828390">
    <property type="component" value="Unassembled WGS sequence"/>
</dbReference>
<sequence>MTTEDDEVRMLEWEKQYGTPLTGQRLHLVLRRHAFYGSVTVRLIVWMPKCDLCNKSAH</sequence>
<evidence type="ECO:0000313" key="2">
    <source>
        <dbReference type="Proteomes" id="UP000828390"/>
    </source>
</evidence>
<proteinExistence type="predicted"/>
<comment type="caution">
    <text evidence="1">The sequence shown here is derived from an EMBL/GenBank/DDBJ whole genome shotgun (WGS) entry which is preliminary data.</text>
</comment>
<reference evidence="1" key="1">
    <citation type="journal article" date="2019" name="bioRxiv">
        <title>The Genome of the Zebra Mussel, Dreissena polymorpha: A Resource for Invasive Species Research.</title>
        <authorList>
            <person name="McCartney M.A."/>
            <person name="Auch B."/>
            <person name="Kono T."/>
            <person name="Mallez S."/>
            <person name="Zhang Y."/>
            <person name="Obille A."/>
            <person name="Becker A."/>
            <person name="Abrahante J.E."/>
            <person name="Garbe J."/>
            <person name="Badalamenti J.P."/>
            <person name="Herman A."/>
            <person name="Mangelson H."/>
            <person name="Liachko I."/>
            <person name="Sullivan S."/>
            <person name="Sone E.D."/>
            <person name="Koren S."/>
            <person name="Silverstein K.A.T."/>
            <person name="Beckman K.B."/>
            <person name="Gohl D.M."/>
        </authorList>
    </citation>
    <scope>NUCLEOTIDE SEQUENCE</scope>
    <source>
        <strain evidence="1">Duluth1</strain>
        <tissue evidence="1">Whole animal</tissue>
    </source>
</reference>